<evidence type="ECO:0000256" key="6">
    <source>
        <dbReference type="ARBA" id="ARBA00023136"/>
    </source>
</evidence>
<dbReference type="Gene3D" id="1.20.1640.10">
    <property type="entry name" value="Multidrug efflux transporter AcrB transmembrane domain"/>
    <property type="match status" value="2"/>
</dbReference>
<feature type="transmembrane region" description="Helical" evidence="7">
    <location>
        <begin position="204"/>
        <end position="224"/>
    </location>
</feature>
<dbReference type="PANTHER" id="PTHR33406">
    <property type="entry name" value="MEMBRANE PROTEIN MJ1562-RELATED"/>
    <property type="match status" value="1"/>
</dbReference>
<dbReference type="InterPro" id="IPR000731">
    <property type="entry name" value="SSD"/>
</dbReference>
<organism evidence="9 10">
    <name type="scientific">Stackebrandtia albiflava</name>
    <dbReference type="NCBI Taxonomy" id="406432"/>
    <lineage>
        <taxon>Bacteria</taxon>
        <taxon>Bacillati</taxon>
        <taxon>Actinomycetota</taxon>
        <taxon>Actinomycetes</taxon>
        <taxon>Glycomycetales</taxon>
        <taxon>Glycomycetaceae</taxon>
        <taxon>Stackebrandtia</taxon>
    </lineage>
</organism>
<gene>
    <name evidence="9" type="ORF">LX16_0561</name>
</gene>
<feature type="transmembrane region" description="Helical" evidence="7">
    <location>
        <begin position="304"/>
        <end position="330"/>
    </location>
</feature>
<keyword evidence="6 7" id="KW-0472">Membrane</keyword>
<comment type="subcellular location">
    <subcellularLocation>
        <location evidence="1">Cell membrane</location>
        <topology evidence="1">Multi-pass membrane protein</topology>
    </subcellularLocation>
</comment>
<dbReference type="Pfam" id="PF03176">
    <property type="entry name" value="MMPL"/>
    <property type="match status" value="2"/>
</dbReference>
<comment type="similarity">
    <text evidence="2">Belongs to the resistance-nodulation-cell division (RND) (TC 2.A.6) family. MmpL subfamily.</text>
</comment>
<keyword evidence="3" id="KW-1003">Cell membrane</keyword>
<reference evidence="9 10" key="1">
    <citation type="journal article" date="2013" name="Stand. Genomic Sci.">
        <title>Genomic Encyclopedia of Type Strains, Phase I: The one thousand microbial genomes (KMG-I) project.</title>
        <authorList>
            <person name="Kyrpides N.C."/>
            <person name="Woyke T."/>
            <person name="Eisen J.A."/>
            <person name="Garrity G."/>
            <person name="Lilburn T.G."/>
            <person name="Beck B.J."/>
            <person name="Whitman W.B."/>
            <person name="Hugenholtz P."/>
            <person name="Klenk H.P."/>
        </authorList>
    </citation>
    <scope>NUCLEOTIDE SEQUENCE [LARGE SCALE GENOMIC DNA]</scope>
    <source>
        <strain evidence="9 10">DSM 45044</strain>
    </source>
</reference>
<dbReference type="Proteomes" id="UP000321617">
    <property type="component" value="Unassembled WGS sequence"/>
</dbReference>
<sequence length="722" mass="77159">MFAWWGRAVARLRWVVLAAAVAVVGVGATWGSGVFDSLADGGFYNPESPSHKAEQRIEEEFGRQAVDVVALYESDDMVVTDPAFTEAVTDVAAAMGDRPEVESVLSYYDTQSPGFVSEDGHATYIAVTLTGDDDAERAEQYEAIRDHLDAEGLTTSIGGQSAIFDDVNTQTQEDIVTAEMFSLPVLLILMVVIFGSLVAATTPLLVGVLAIMGGFIITRLLTYVTDVSVFAINVITIIGLGLAIDYALFVVNRFREELAAGRTTHEAIVRTMTTAGRTVMVSGLTIILSLAGLLLFPLPFLHGIAYGGMAAVAVAMLGSLTMLPALLAVLGHRVDAVRMPWRRKRAATVRTDHGFWSRFGGSVMRRPAVYIFGVVAVLVALATPFLHASFGTVDETVLPEGTESRVVSERLEADFPGGDLGTLDVLVTGTDQAAVSELVATIDDLDDVETVTPTEGSEDAAVLRVAFDADPQSDAARELAGTIDDLAVPGGGEIAVTGLPAQLDDQFRDIGERLPWLALYVSVVTLLLLFLAFGSVLLPLKAILMNVVSIGASFGIIVWIFQDGHLSELLGFTATGYLEPSNLLLMVVLLFGLSTDYEVFLLSRVREEWDRTGDNTTAVLTGLQRTGGIITSAALLLIVVVGAFAAGGIVFLKMIGVGMAVAIFIDATLVRMLLVPATMRVLGRANWWAPAFLNRFYARYGVKEGDEAVAAEREPELVGADR</sequence>
<feature type="transmembrane region" description="Helical" evidence="7">
    <location>
        <begin position="368"/>
        <end position="390"/>
    </location>
</feature>
<evidence type="ECO:0000259" key="8">
    <source>
        <dbReference type="PROSITE" id="PS50156"/>
    </source>
</evidence>
<evidence type="ECO:0000256" key="7">
    <source>
        <dbReference type="SAM" id="Phobius"/>
    </source>
</evidence>
<proteinExistence type="inferred from homology"/>
<feature type="transmembrane region" description="Helical" evidence="7">
    <location>
        <begin position="655"/>
        <end position="674"/>
    </location>
</feature>
<feature type="transmembrane region" description="Helical" evidence="7">
    <location>
        <begin position="582"/>
        <end position="602"/>
    </location>
</feature>
<evidence type="ECO:0000256" key="2">
    <source>
        <dbReference type="ARBA" id="ARBA00010157"/>
    </source>
</evidence>
<comment type="caution">
    <text evidence="9">The sequence shown here is derived from an EMBL/GenBank/DDBJ whole genome shotgun (WGS) entry which is preliminary data.</text>
</comment>
<dbReference type="InterPro" id="IPR050545">
    <property type="entry name" value="Mycobact_MmpL"/>
</dbReference>
<keyword evidence="10" id="KW-1185">Reference proteome</keyword>
<evidence type="ECO:0000256" key="3">
    <source>
        <dbReference type="ARBA" id="ARBA00022475"/>
    </source>
</evidence>
<evidence type="ECO:0000313" key="10">
    <source>
        <dbReference type="Proteomes" id="UP000321617"/>
    </source>
</evidence>
<evidence type="ECO:0000256" key="5">
    <source>
        <dbReference type="ARBA" id="ARBA00022989"/>
    </source>
</evidence>
<accession>A0A562VAJ2</accession>
<dbReference type="PROSITE" id="PS50156">
    <property type="entry name" value="SSD"/>
    <property type="match status" value="1"/>
</dbReference>
<feature type="transmembrane region" description="Helical" evidence="7">
    <location>
        <begin position="517"/>
        <end position="538"/>
    </location>
</feature>
<dbReference type="SUPFAM" id="SSF82866">
    <property type="entry name" value="Multidrug efflux transporter AcrB transmembrane domain"/>
    <property type="match status" value="2"/>
</dbReference>
<keyword evidence="4 7" id="KW-0812">Transmembrane</keyword>
<dbReference type="EMBL" id="VLLL01000005">
    <property type="protein sequence ID" value="TWJ14868.1"/>
    <property type="molecule type" value="Genomic_DNA"/>
</dbReference>
<dbReference type="InterPro" id="IPR004869">
    <property type="entry name" value="MMPL_dom"/>
</dbReference>
<feature type="domain" description="SSD" evidence="8">
    <location>
        <begin position="204"/>
        <end position="329"/>
    </location>
</feature>
<keyword evidence="5 7" id="KW-1133">Transmembrane helix</keyword>
<evidence type="ECO:0000313" key="9">
    <source>
        <dbReference type="EMBL" id="TWJ14868.1"/>
    </source>
</evidence>
<feature type="transmembrane region" description="Helical" evidence="7">
    <location>
        <begin position="230"/>
        <end position="251"/>
    </location>
</feature>
<evidence type="ECO:0000256" key="1">
    <source>
        <dbReference type="ARBA" id="ARBA00004651"/>
    </source>
</evidence>
<protein>
    <submittedName>
        <fullName evidence="9">RND superfamily putative drug exporter</fullName>
    </submittedName>
</protein>
<dbReference type="PANTHER" id="PTHR33406:SF11">
    <property type="entry name" value="MEMBRANE PROTEIN SCO6666-RELATED"/>
    <property type="match status" value="1"/>
</dbReference>
<dbReference type="AlphaFoldDB" id="A0A562VAJ2"/>
<evidence type="ECO:0000256" key="4">
    <source>
        <dbReference type="ARBA" id="ARBA00022692"/>
    </source>
</evidence>
<feature type="transmembrane region" description="Helical" evidence="7">
    <location>
        <begin position="543"/>
        <end position="562"/>
    </location>
</feature>
<feature type="transmembrane region" description="Helical" evidence="7">
    <location>
        <begin position="629"/>
        <end position="649"/>
    </location>
</feature>
<feature type="transmembrane region" description="Helical" evidence="7">
    <location>
        <begin position="180"/>
        <end position="199"/>
    </location>
</feature>
<name>A0A562VAJ2_9ACTN</name>
<dbReference type="RefSeq" id="WP_147132619.1">
    <property type="nucleotide sequence ID" value="NZ_BAABIJ010000001.1"/>
</dbReference>
<feature type="transmembrane region" description="Helical" evidence="7">
    <location>
        <begin position="279"/>
        <end position="298"/>
    </location>
</feature>
<dbReference type="GO" id="GO:0005886">
    <property type="term" value="C:plasma membrane"/>
    <property type="evidence" value="ECO:0007669"/>
    <property type="project" value="UniProtKB-SubCell"/>
</dbReference>
<dbReference type="OrthoDB" id="7051771at2"/>